<proteinExistence type="predicted"/>
<feature type="domain" description="HAT C-terminal dimerisation" evidence="1">
    <location>
        <begin position="12"/>
        <end position="56"/>
    </location>
</feature>
<keyword evidence="3" id="KW-1185">Reference proteome</keyword>
<evidence type="ECO:0000259" key="1">
    <source>
        <dbReference type="Pfam" id="PF05699"/>
    </source>
</evidence>
<evidence type="ECO:0000313" key="2">
    <source>
        <dbReference type="EMBL" id="EKM59823.1"/>
    </source>
</evidence>
<dbReference type="InterPro" id="IPR008906">
    <property type="entry name" value="HATC_C_dom"/>
</dbReference>
<dbReference type="AlphaFoldDB" id="K5W7C4"/>
<dbReference type="Pfam" id="PF05699">
    <property type="entry name" value="Dimer_Tnp_hAT"/>
    <property type="match status" value="1"/>
</dbReference>
<evidence type="ECO:0000313" key="3">
    <source>
        <dbReference type="Proteomes" id="UP000008370"/>
    </source>
</evidence>
<dbReference type="OrthoDB" id="3241084at2759"/>
<dbReference type="HOGENOM" id="CLU_2942542_0_0_1"/>
<dbReference type="InterPro" id="IPR012337">
    <property type="entry name" value="RNaseH-like_sf"/>
</dbReference>
<dbReference type="SUPFAM" id="SSF53098">
    <property type="entry name" value="Ribonuclease H-like"/>
    <property type="match status" value="1"/>
</dbReference>
<name>K5W7C4_PHACS</name>
<gene>
    <name evidence="2" type="ORF">PHACADRAFT_192197</name>
</gene>
<dbReference type="RefSeq" id="XP_007392376.1">
    <property type="nucleotide sequence ID" value="XM_007392314.1"/>
</dbReference>
<reference evidence="2 3" key="1">
    <citation type="journal article" date="2012" name="BMC Genomics">
        <title>Comparative genomics of the white-rot fungi, Phanerochaete carnosa and P. chrysosporium, to elucidate the genetic basis of the distinct wood types they colonize.</title>
        <authorList>
            <person name="Suzuki H."/>
            <person name="MacDonald J."/>
            <person name="Syed K."/>
            <person name="Salamov A."/>
            <person name="Hori C."/>
            <person name="Aerts A."/>
            <person name="Henrissat B."/>
            <person name="Wiebenga A."/>
            <person name="vanKuyk P.A."/>
            <person name="Barry K."/>
            <person name="Lindquist E."/>
            <person name="LaButti K."/>
            <person name="Lapidus A."/>
            <person name="Lucas S."/>
            <person name="Coutinho P."/>
            <person name="Gong Y."/>
            <person name="Samejima M."/>
            <person name="Mahadevan R."/>
            <person name="Abou-Zaid M."/>
            <person name="de Vries R.P."/>
            <person name="Igarashi K."/>
            <person name="Yadav J.S."/>
            <person name="Grigoriev I.V."/>
            <person name="Master E.R."/>
        </authorList>
    </citation>
    <scope>NUCLEOTIDE SEQUENCE [LARGE SCALE GENOMIC DNA]</scope>
    <source>
        <strain evidence="2 3">HHB-10118-sp</strain>
    </source>
</reference>
<dbReference type="GeneID" id="18910812"/>
<sequence>MPTLLRKRQLGPGFDICHTWQVNQYHFPLIYHVTLDILPVQASAVLCERVFSSSKEMDTL</sequence>
<protein>
    <recommendedName>
        <fullName evidence="1">HAT C-terminal dimerisation domain-containing protein</fullName>
    </recommendedName>
</protein>
<dbReference type="EMBL" id="JH930469">
    <property type="protein sequence ID" value="EKM59823.1"/>
    <property type="molecule type" value="Genomic_DNA"/>
</dbReference>
<dbReference type="Proteomes" id="UP000008370">
    <property type="component" value="Unassembled WGS sequence"/>
</dbReference>
<dbReference type="InParanoid" id="K5W7C4"/>
<accession>K5W7C4</accession>
<organism evidence="2 3">
    <name type="scientific">Phanerochaete carnosa (strain HHB-10118-sp)</name>
    <name type="common">White-rot fungus</name>
    <name type="synonym">Peniophora carnosa</name>
    <dbReference type="NCBI Taxonomy" id="650164"/>
    <lineage>
        <taxon>Eukaryota</taxon>
        <taxon>Fungi</taxon>
        <taxon>Dikarya</taxon>
        <taxon>Basidiomycota</taxon>
        <taxon>Agaricomycotina</taxon>
        <taxon>Agaricomycetes</taxon>
        <taxon>Polyporales</taxon>
        <taxon>Phanerochaetaceae</taxon>
        <taxon>Phanerochaete</taxon>
    </lineage>
</organism>
<dbReference type="KEGG" id="pco:PHACADRAFT_192197"/>
<dbReference type="GO" id="GO:0046983">
    <property type="term" value="F:protein dimerization activity"/>
    <property type="evidence" value="ECO:0007669"/>
    <property type="project" value="InterPro"/>
</dbReference>